<comment type="caution">
    <text evidence="4">The sequence shown here is derived from an EMBL/GenBank/DDBJ whole genome shotgun (WGS) entry which is preliminary data.</text>
</comment>
<feature type="domain" description="DUF2520" evidence="2">
    <location>
        <begin position="149"/>
        <end position="280"/>
    </location>
</feature>
<dbReference type="InterPro" id="IPR036291">
    <property type="entry name" value="NAD(P)-bd_dom_sf"/>
</dbReference>
<dbReference type="EMBL" id="JAPMKU010000004">
    <property type="protein sequence ID" value="MCX7469084.1"/>
    <property type="molecule type" value="Genomic_DNA"/>
</dbReference>
<protein>
    <submittedName>
        <fullName evidence="4">DUF2520 domain-containing protein</fullName>
    </submittedName>
</protein>
<gene>
    <name evidence="3" type="ORF">OS125_09245</name>
    <name evidence="4" type="ORF">OS129_09375</name>
</gene>
<evidence type="ECO:0000259" key="2">
    <source>
        <dbReference type="Pfam" id="PF10728"/>
    </source>
</evidence>
<keyword evidence="6" id="KW-1185">Reference proteome</keyword>
<evidence type="ECO:0000313" key="4">
    <source>
        <dbReference type="EMBL" id="MCX7469084.1"/>
    </source>
</evidence>
<accession>A0A9Q4GKE2</accession>
<name>A0A9Q4GKE2_9CORY</name>
<dbReference type="RefSeq" id="WP_200253502.1">
    <property type="nucleotide sequence ID" value="NZ_JAENIQ020000004.1"/>
</dbReference>
<proteinExistence type="predicted"/>
<feature type="domain" description="Putative oxidoreductase/dehydrogenase Rossmann-like" evidence="1">
    <location>
        <begin position="8"/>
        <end position="124"/>
    </location>
</feature>
<dbReference type="AlphaFoldDB" id="A0A9Q4GKE2"/>
<dbReference type="Proteomes" id="UP001071478">
    <property type="component" value="Unassembled WGS sequence"/>
</dbReference>
<dbReference type="InterPro" id="IPR018931">
    <property type="entry name" value="DUF2520"/>
</dbReference>
<dbReference type="PANTHER" id="PTHR40459:SF1">
    <property type="entry name" value="CONSERVED HYPOTHETICAL ALANINE AND LEUCINE RICH PROTEIN"/>
    <property type="match status" value="1"/>
</dbReference>
<dbReference type="Proteomes" id="UP001081709">
    <property type="component" value="Unassembled WGS sequence"/>
</dbReference>
<evidence type="ECO:0000313" key="3">
    <source>
        <dbReference type="EMBL" id="MCX7445420.1"/>
    </source>
</evidence>
<evidence type="ECO:0000259" key="1">
    <source>
        <dbReference type="Pfam" id="PF10727"/>
    </source>
</evidence>
<dbReference type="Gene3D" id="1.10.1040.40">
    <property type="match status" value="1"/>
</dbReference>
<reference evidence="4" key="1">
    <citation type="submission" date="2022-11" db="EMBL/GenBank/DDBJ databases">
        <title>Corynebacterium sp. isolated from Penguins.</title>
        <authorList>
            <person name="Sedlar K."/>
            <person name="Svec P."/>
        </authorList>
    </citation>
    <scope>NUCLEOTIDE SEQUENCE</scope>
    <source>
        <strain evidence="3">P7003</strain>
        <strain evidence="4">P7374</strain>
    </source>
</reference>
<dbReference type="Gene3D" id="3.40.50.720">
    <property type="entry name" value="NAD(P)-binding Rossmann-like Domain"/>
    <property type="match status" value="1"/>
</dbReference>
<dbReference type="Pfam" id="PF10728">
    <property type="entry name" value="DUF2520"/>
    <property type="match status" value="1"/>
</dbReference>
<evidence type="ECO:0000313" key="6">
    <source>
        <dbReference type="Proteomes" id="UP001081709"/>
    </source>
</evidence>
<evidence type="ECO:0000313" key="5">
    <source>
        <dbReference type="Proteomes" id="UP001071478"/>
    </source>
</evidence>
<organism evidence="4 5">
    <name type="scientific">Corynebacterium pygosceleis</name>
    <dbReference type="NCBI Taxonomy" id="2800406"/>
    <lineage>
        <taxon>Bacteria</taxon>
        <taxon>Bacillati</taxon>
        <taxon>Actinomycetota</taxon>
        <taxon>Actinomycetes</taxon>
        <taxon>Mycobacteriales</taxon>
        <taxon>Corynebacteriaceae</taxon>
        <taxon>Corynebacterium</taxon>
    </lineage>
</organism>
<dbReference type="PANTHER" id="PTHR40459">
    <property type="entry name" value="CONSERVED HYPOTHETICAL ALANINE AND LEUCINE RICH PROTEIN"/>
    <property type="match status" value="1"/>
</dbReference>
<dbReference type="Pfam" id="PF10727">
    <property type="entry name" value="Rossmann-like"/>
    <property type="match status" value="1"/>
</dbReference>
<sequence length="307" mass="31975">MTRPTRPTPPRLRVGFYGTDGIAAGVAERLAGVGHRITAVVDPNRADLHTRFPVDDAVGTGISALGGCDLVLICVTDEELSEAVAALVPYVSSRQMVAHLCVSAGVGALAPVAEGAALVMALHPAVYPVASPDAVGVLRDADALEGAPWIVSADPGPPEGVAEVLVAELGGWPVHVPDVERPAFAAGLQHATEHLMSVIDDACSMIDEACARGGGSGEGTGRSLLRRTSRRMLEVVLSDPDHAVPGPVYRASVDTLRWQHDRGIPDGAAARSYRDLARRTAELTPFGDIDIELWADGPSDGGRETGN</sequence>
<dbReference type="SUPFAM" id="SSF51735">
    <property type="entry name" value="NAD(P)-binding Rossmann-fold domains"/>
    <property type="match status" value="1"/>
</dbReference>
<dbReference type="InterPro" id="IPR019665">
    <property type="entry name" value="OxRdtase/DH_put_Rossmann_dom"/>
</dbReference>
<dbReference type="EMBL" id="JAPMKV010000005">
    <property type="protein sequence ID" value="MCX7445420.1"/>
    <property type="molecule type" value="Genomic_DNA"/>
</dbReference>